<dbReference type="SMART" id="SM00336">
    <property type="entry name" value="BBOX"/>
    <property type="match status" value="4"/>
</dbReference>
<feature type="repeat" description="NHL" evidence="7">
    <location>
        <begin position="1088"/>
        <end position="1131"/>
    </location>
</feature>
<evidence type="ECO:0008006" key="13">
    <source>
        <dbReference type="Google" id="ProtNLM"/>
    </source>
</evidence>
<dbReference type="InterPro" id="IPR001841">
    <property type="entry name" value="Znf_RING"/>
</dbReference>
<keyword evidence="2" id="KW-0479">Metal-binding</keyword>
<dbReference type="EMBL" id="CALNXI010000532">
    <property type="protein sequence ID" value="CAH3028758.1"/>
    <property type="molecule type" value="Genomic_DNA"/>
</dbReference>
<keyword evidence="3" id="KW-0677">Repeat</keyword>
<evidence type="ECO:0000256" key="4">
    <source>
        <dbReference type="ARBA" id="ARBA00022771"/>
    </source>
</evidence>
<evidence type="ECO:0000313" key="11">
    <source>
        <dbReference type="EMBL" id="CAH3028758.1"/>
    </source>
</evidence>
<keyword evidence="1" id="KW-0597">Phosphoprotein</keyword>
<name>A0ABN8MN26_9CNID</name>
<keyword evidence="5" id="KW-0862">Zinc</keyword>
<evidence type="ECO:0000259" key="10">
    <source>
        <dbReference type="PROSITE" id="PS50119"/>
    </source>
</evidence>
<dbReference type="SUPFAM" id="SSF57845">
    <property type="entry name" value="B-box zinc-binding domain"/>
    <property type="match status" value="2"/>
</dbReference>
<evidence type="ECO:0000256" key="1">
    <source>
        <dbReference type="ARBA" id="ARBA00022553"/>
    </source>
</evidence>
<dbReference type="InterPro" id="IPR027370">
    <property type="entry name" value="Znf-RING_euk"/>
</dbReference>
<evidence type="ECO:0000256" key="2">
    <source>
        <dbReference type="ARBA" id="ARBA00022723"/>
    </source>
</evidence>
<feature type="coiled-coil region" evidence="8">
    <location>
        <begin position="955"/>
        <end position="982"/>
    </location>
</feature>
<dbReference type="SMART" id="SM00184">
    <property type="entry name" value="RING"/>
    <property type="match status" value="2"/>
</dbReference>
<evidence type="ECO:0000256" key="5">
    <source>
        <dbReference type="ARBA" id="ARBA00022833"/>
    </source>
</evidence>
<feature type="repeat" description="NHL" evidence="7">
    <location>
        <begin position="456"/>
        <end position="499"/>
    </location>
</feature>
<gene>
    <name evidence="11" type="ORF">PEVE_00034835</name>
</gene>
<evidence type="ECO:0000256" key="8">
    <source>
        <dbReference type="SAM" id="Coils"/>
    </source>
</evidence>
<feature type="repeat" description="NHL" evidence="7">
    <location>
        <begin position="1182"/>
        <end position="1225"/>
    </location>
</feature>
<keyword evidence="12" id="KW-1185">Reference proteome</keyword>
<dbReference type="InterPro" id="IPR001258">
    <property type="entry name" value="NHL_repeat"/>
</dbReference>
<dbReference type="Gene3D" id="3.30.160.60">
    <property type="entry name" value="Classic Zinc Finger"/>
    <property type="match status" value="2"/>
</dbReference>
<reference evidence="11 12" key="1">
    <citation type="submission" date="2022-05" db="EMBL/GenBank/DDBJ databases">
        <authorList>
            <consortium name="Genoscope - CEA"/>
            <person name="William W."/>
        </authorList>
    </citation>
    <scope>NUCLEOTIDE SEQUENCE [LARGE SCALE GENOMIC DNA]</scope>
</reference>
<dbReference type="PANTHER" id="PTHR24104:SF57">
    <property type="entry name" value="BEE-MILK PROTEIN"/>
    <property type="match status" value="1"/>
</dbReference>
<feature type="repeat" description="NHL" evidence="7">
    <location>
        <begin position="639"/>
        <end position="682"/>
    </location>
</feature>
<feature type="domain" description="RING-type" evidence="9">
    <location>
        <begin position="695"/>
        <end position="738"/>
    </location>
</feature>
<feature type="domain" description="RING-type" evidence="9">
    <location>
        <begin position="16"/>
        <end position="59"/>
    </location>
</feature>
<dbReference type="Pfam" id="PF01436">
    <property type="entry name" value="NHL"/>
    <property type="match status" value="10"/>
</dbReference>
<organism evidence="11 12">
    <name type="scientific">Porites evermanni</name>
    <dbReference type="NCBI Taxonomy" id="104178"/>
    <lineage>
        <taxon>Eukaryota</taxon>
        <taxon>Metazoa</taxon>
        <taxon>Cnidaria</taxon>
        <taxon>Anthozoa</taxon>
        <taxon>Hexacorallia</taxon>
        <taxon>Scleractinia</taxon>
        <taxon>Fungiina</taxon>
        <taxon>Poritidae</taxon>
        <taxon>Porites</taxon>
    </lineage>
</organism>
<dbReference type="SUPFAM" id="SSF57850">
    <property type="entry name" value="RING/U-box"/>
    <property type="match status" value="2"/>
</dbReference>
<dbReference type="InterPro" id="IPR017907">
    <property type="entry name" value="Znf_RING_CS"/>
</dbReference>
<dbReference type="Gene3D" id="3.30.40.10">
    <property type="entry name" value="Zinc/RING finger domain, C3HC4 (zinc finger)"/>
    <property type="match status" value="2"/>
</dbReference>
<accession>A0ABN8MN26</accession>
<keyword evidence="8" id="KW-0175">Coiled coil</keyword>
<comment type="caution">
    <text evidence="11">The sequence shown here is derived from an EMBL/GenBank/DDBJ whole genome shotgun (WGS) entry which is preliminary data.</text>
</comment>
<dbReference type="PROSITE" id="PS50119">
    <property type="entry name" value="ZF_BBOX"/>
    <property type="match status" value="2"/>
</dbReference>
<evidence type="ECO:0000313" key="12">
    <source>
        <dbReference type="Proteomes" id="UP001159427"/>
    </source>
</evidence>
<dbReference type="InterPro" id="IPR013083">
    <property type="entry name" value="Znf_RING/FYVE/PHD"/>
</dbReference>
<evidence type="ECO:0000256" key="7">
    <source>
        <dbReference type="PROSITE-ProRule" id="PRU00504"/>
    </source>
</evidence>
<evidence type="ECO:0000256" key="3">
    <source>
        <dbReference type="ARBA" id="ARBA00022737"/>
    </source>
</evidence>
<dbReference type="Pfam" id="PF13445">
    <property type="entry name" value="zf-RING_UBOX"/>
    <property type="match status" value="2"/>
</dbReference>
<keyword evidence="4 6" id="KW-0863">Zinc-finger</keyword>
<dbReference type="PROSITE" id="PS50089">
    <property type="entry name" value="ZF_RING_2"/>
    <property type="match status" value="2"/>
</dbReference>
<feature type="repeat" description="NHL" evidence="7">
    <location>
        <begin position="506"/>
        <end position="546"/>
    </location>
</feature>
<feature type="coiled-coil region" evidence="8">
    <location>
        <begin position="890"/>
        <end position="924"/>
    </location>
</feature>
<proteinExistence type="predicted"/>
<dbReference type="InterPro" id="IPR000315">
    <property type="entry name" value="Znf_B-box"/>
</dbReference>
<feature type="repeat" description="NHL" evidence="7">
    <location>
        <begin position="1271"/>
        <end position="1314"/>
    </location>
</feature>
<evidence type="ECO:0000259" key="9">
    <source>
        <dbReference type="PROSITE" id="PS50089"/>
    </source>
</evidence>
<feature type="repeat" description="NHL" evidence="7">
    <location>
        <begin position="592"/>
        <end position="635"/>
    </location>
</feature>
<protein>
    <recommendedName>
        <fullName evidence="13">E3 ubiquitin-protein ligase TRIM71</fullName>
    </recommendedName>
</protein>
<dbReference type="PANTHER" id="PTHR24104">
    <property type="entry name" value="E3 UBIQUITIN-PROTEIN LIGASE NHLRC1-RELATED"/>
    <property type="match status" value="1"/>
</dbReference>
<dbReference type="Gene3D" id="2.120.10.30">
    <property type="entry name" value="TolB, C-terminal domain"/>
    <property type="match status" value="4"/>
</dbReference>
<sequence>MDIKTLLDNLHDEVSCSVCMCTFTDPKQLPCLHSFCLHCLNEIQRTSGVHGKITCPECRRQFQISGSGTPSELPTNFRINSLLDVLAIKECSTANVKCGNCDKRSSQTSYCFQCCSFWCEKCILGHDIMRANNKHRTLALKDFQDQDIKAVLERPAFCQKKHHEKEELKFFCKGCKVAICSTCAVTLHEGHGKMPLQEATDERKTQISSMIKSLKDKVLEKQKEVEQFNQKSIAFQSKVAEVKSQVQSFVDQTIAIIEAKKQDVFDVIDNQATKSLESLLQKKGEVEKQVKLIESAIGETETLLKRGFSSEIKGSSETFDSILQEQSTKENRDTECIPRFSFTKSEKLINLLSMNEGIGKVEFVFSETKAQQSGAKGKESSKVVAGDKGANFCESPFKAQVKTRHFRSVLSFGQKGESVGMLNMPYGVAVNDQDEIAVTELGNNRVSVFSSDGTHLRSFGRKGKNNGEFYCPTGIAFDSHGNIVVADCYNHRVQVFNRNGNFLSMFGQQGSRDNQLEFPRGLSINGNGDIIVADKGNKLIKIFSSSGEYLRKFGGAGSLVTPYHCIQHGQYFIVSDRGDHSIKMFNLEGKFITKFGKQGIKDGEFNEPRYLSVNKKGLLMVCDEENHRVQVVDLSGRFVTKFGREGSGRGEFKCPVSTATLSDGRIVVCDKENNRIQVFDHKTTLLDNLHDEVSCSVCMCTFTDPKQLPCLHSFCLHCLNGIQRTSGLHGKITCPECRRQFQISGSGNPIELPTNFRINSLLDVLAIKECSTVNVKCRNCEKRSSQTSYCFQCCSFWCEECIVGHNIMRENKDHRTLALKDFQDQDIKAVLERPAFCQKKHHENKELELFCKDCKVAICSACAMTLHDNHVKMLLQEATDARKAQIKSTIKSLKDKALEKRKKVEKMNQKSIELQSQVADVKSQVQSFVDQIIAIIEARKQDVFYVIDNQAKKSLESLSQKKDEVDKQVKLIESAIEQTENLLKRSFSTEILGFSETFDTILQEQCSQENRDTECIPRFSFTKSEKLINLLNMSEGIGNVEFVVNEPRAQQSGTKGKESSKVVAGNQGANVCDSPLETQEQTRRFRSVLSFGQKGESVGMLNTPWAVAANDRDEIAVTEFNNHRVSVFSSDGTHLRSFGRKGKNNGAFQFPTGIAFDSLGNIVVAENNNHRVQVFDRTGNFLSKFGKQGSGDNQLKHPEGLSINGNGDIIVADWKNKLIKIFSSSGEYLRKFGGAGSLVSPIHCIQHGQYFIVSDAGDHSIKMFNLEGKFISKFGKQGNKDGEFNEPRYLSVSKEGLLMVCDANNHRVQVFELSGKFVTKFGSEGSERGMFNFPRATASLGDGRIVVCDKENNRIQVFDKI</sequence>
<feature type="repeat" description="NHL" evidence="7">
    <location>
        <begin position="1318"/>
        <end position="1361"/>
    </location>
</feature>
<feature type="repeat" description="NHL" evidence="7">
    <location>
        <begin position="409"/>
        <end position="452"/>
    </location>
</feature>
<dbReference type="PROSITE" id="PS00518">
    <property type="entry name" value="ZF_RING_1"/>
    <property type="match status" value="2"/>
</dbReference>
<feature type="domain" description="B box-type" evidence="10">
    <location>
        <begin position="832"/>
        <end position="875"/>
    </location>
</feature>
<dbReference type="SUPFAM" id="SSF101898">
    <property type="entry name" value="NHL repeat"/>
    <property type="match status" value="2"/>
</dbReference>
<feature type="repeat" description="NHL" evidence="7">
    <location>
        <begin position="1135"/>
        <end position="1178"/>
    </location>
</feature>
<dbReference type="PROSITE" id="PS51125">
    <property type="entry name" value="NHL"/>
    <property type="match status" value="10"/>
</dbReference>
<dbReference type="InterPro" id="IPR011042">
    <property type="entry name" value="6-blade_b-propeller_TolB-like"/>
</dbReference>
<dbReference type="Pfam" id="PF00643">
    <property type="entry name" value="zf-B_box"/>
    <property type="match status" value="2"/>
</dbReference>
<dbReference type="InterPro" id="IPR050952">
    <property type="entry name" value="TRIM-NHL_E3_ligases"/>
</dbReference>
<evidence type="ECO:0000256" key="6">
    <source>
        <dbReference type="PROSITE-ProRule" id="PRU00024"/>
    </source>
</evidence>
<dbReference type="Proteomes" id="UP001159427">
    <property type="component" value="Unassembled WGS sequence"/>
</dbReference>
<feature type="domain" description="B box-type" evidence="10">
    <location>
        <begin position="153"/>
        <end position="196"/>
    </location>
</feature>